<proteinExistence type="predicted"/>
<dbReference type="EMBL" id="JAAXKY010000059">
    <property type="protein sequence ID" value="NMH79095.1"/>
    <property type="molecule type" value="Genomic_DNA"/>
</dbReference>
<dbReference type="Proteomes" id="UP001296706">
    <property type="component" value="Unassembled WGS sequence"/>
</dbReference>
<organism evidence="1 2">
    <name type="scientific">Pseudonocardia xinjiangensis</name>
    <dbReference type="NCBI Taxonomy" id="75289"/>
    <lineage>
        <taxon>Bacteria</taxon>
        <taxon>Bacillati</taxon>
        <taxon>Actinomycetota</taxon>
        <taxon>Actinomycetes</taxon>
        <taxon>Pseudonocardiales</taxon>
        <taxon>Pseudonocardiaceae</taxon>
        <taxon>Pseudonocardia</taxon>
    </lineage>
</organism>
<sequence>MRTVCGVARRVRSLVPRGARQPGRVAEVLPLAGGRRPLLGEHMGEQRRGDARLDQVDRTACGSAVLVALAAWADPAEMLRLDGEAVAGAATASGTTVADAHGVASGFGARYDARQQQVHRQTNRFWPRALGTTPWGMVRWLRRHVPGAGPYRVRLVDDRSRADLTAALDEATAALAAGRPVPMLVGSLVPRHYVLALGVLDADSWRVYEPGSGRVRALDLRLVRQRRTAPVLGFHRLHALLLPPPGVGARRTGSTAARRLEG</sequence>
<comment type="caution">
    <text evidence="1">The sequence shown here is derived from an EMBL/GenBank/DDBJ whole genome shotgun (WGS) entry which is preliminary data.</text>
</comment>
<reference evidence="1 2" key="1">
    <citation type="submission" date="2020-04" db="EMBL/GenBank/DDBJ databases">
        <authorList>
            <person name="Klaysubun C."/>
            <person name="Duangmal K."/>
            <person name="Lipun K."/>
        </authorList>
    </citation>
    <scope>NUCLEOTIDE SEQUENCE [LARGE SCALE GENOMIC DNA]</scope>
    <source>
        <strain evidence="1 2">JCM 11839</strain>
    </source>
</reference>
<keyword evidence="2" id="KW-1185">Reference proteome</keyword>
<evidence type="ECO:0000313" key="2">
    <source>
        <dbReference type="Proteomes" id="UP001296706"/>
    </source>
</evidence>
<protein>
    <recommendedName>
        <fullName evidence="3">Peptidase C39-like protein</fullName>
    </recommendedName>
</protein>
<evidence type="ECO:0008006" key="3">
    <source>
        <dbReference type="Google" id="ProtNLM"/>
    </source>
</evidence>
<evidence type="ECO:0000313" key="1">
    <source>
        <dbReference type="EMBL" id="NMH79095.1"/>
    </source>
</evidence>
<accession>A0ABX1RFB0</accession>
<name>A0ABX1RFB0_9PSEU</name>
<gene>
    <name evidence="1" type="ORF">HF577_18625</name>
</gene>
<dbReference type="RefSeq" id="WP_169397163.1">
    <property type="nucleotide sequence ID" value="NZ_CP192028.1"/>
</dbReference>